<dbReference type="InterPro" id="IPR047622">
    <property type="entry name" value="GPR1_FUN34_YAAH"/>
</dbReference>
<evidence type="ECO:0008006" key="10">
    <source>
        <dbReference type="Google" id="ProtNLM"/>
    </source>
</evidence>
<evidence type="ECO:0000256" key="1">
    <source>
        <dbReference type="ARBA" id="ARBA00004141"/>
    </source>
</evidence>
<dbReference type="OrthoDB" id="3648309at2759"/>
<dbReference type="PANTHER" id="PTHR31123">
    <property type="entry name" value="ACCUMULATION OF DYADS PROTEIN 2-RELATED"/>
    <property type="match status" value="1"/>
</dbReference>
<feature type="transmembrane region" description="Helical" evidence="7">
    <location>
        <begin position="108"/>
        <end position="129"/>
    </location>
</feature>
<dbReference type="AlphaFoldDB" id="A0A6A5S380"/>
<dbReference type="GeneID" id="54348178"/>
<dbReference type="PROSITE" id="PS01114">
    <property type="entry name" value="GPR1_FUN34_YAAH"/>
    <property type="match status" value="1"/>
</dbReference>
<dbReference type="Pfam" id="PF01184">
    <property type="entry name" value="Gpr1_Fun34_YaaH"/>
    <property type="match status" value="1"/>
</dbReference>
<sequence length="324" mass="34894">MNCLPQIRPLPQTPPTTLRLDLSQQEQSRAVTMATAHEHNVQRGPSVDKETNGVDYAQNGSNGAAQRRPYDYGGNPLAHVATNDPELRLAAFGGEFQPGLYRPPSHKFANPAPLGLSAFALTTFVLSLINVNTRSIGSPSIVVALAYGYGGLVQLLAGMWEMAVGNTFGATALSSYGGFWLSFAIILTPGGFAIETGLAKISEATFLNSFGLYLMGWFCFTTILLLCTLRSTVAFFSLFFTLDLAFLLLGIGYLNNNGVHPQEQCIIAGGAFGLMAAFLAWYNALAGLADSSNSFFVIPVAHFPWSDKGRERREKVDNSAHRAA</sequence>
<evidence type="ECO:0000256" key="7">
    <source>
        <dbReference type="SAM" id="Phobius"/>
    </source>
</evidence>
<evidence type="ECO:0000256" key="2">
    <source>
        <dbReference type="ARBA" id="ARBA00005587"/>
    </source>
</evidence>
<dbReference type="InterPro" id="IPR051633">
    <property type="entry name" value="AceTr"/>
</dbReference>
<reference evidence="8" key="1">
    <citation type="journal article" date="2020" name="Stud. Mycol.">
        <title>101 Dothideomycetes genomes: a test case for predicting lifestyles and emergence of pathogens.</title>
        <authorList>
            <person name="Haridas S."/>
            <person name="Albert R."/>
            <person name="Binder M."/>
            <person name="Bloem J."/>
            <person name="Labutti K."/>
            <person name="Salamov A."/>
            <person name="Andreopoulos B."/>
            <person name="Baker S."/>
            <person name="Barry K."/>
            <person name="Bills G."/>
            <person name="Bluhm B."/>
            <person name="Cannon C."/>
            <person name="Castanera R."/>
            <person name="Culley D."/>
            <person name="Daum C."/>
            <person name="Ezra D."/>
            <person name="Gonzalez J."/>
            <person name="Henrissat B."/>
            <person name="Kuo A."/>
            <person name="Liang C."/>
            <person name="Lipzen A."/>
            <person name="Lutzoni F."/>
            <person name="Magnuson J."/>
            <person name="Mondo S."/>
            <person name="Nolan M."/>
            <person name="Ohm R."/>
            <person name="Pangilinan J."/>
            <person name="Park H.-J."/>
            <person name="Ramirez L."/>
            <person name="Alfaro M."/>
            <person name="Sun H."/>
            <person name="Tritt A."/>
            <person name="Yoshinaga Y."/>
            <person name="Zwiers L.-H."/>
            <person name="Turgeon B."/>
            <person name="Goodwin S."/>
            <person name="Spatafora J."/>
            <person name="Crous P."/>
            <person name="Grigoriev I."/>
        </authorList>
    </citation>
    <scope>NUCLEOTIDE SEQUENCE</scope>
    <source>
        <strain evidence="8">CBS 183.55</strain>
    </source>
</reference>
<evidence type="ECO:0000313" key="9">
    <source>
        <dbReference type="Proteomes" id="UP000800082"/>
    </source>
</evidence>
<dbReference type="GO" id="GO:0005886">
    <property type="term" value="C:plasma membrane"/>
    <property type="evidence" value="ECO:0007669"/>
    <property type="project" value="TreeGrafter"/>
</dbReference>
<keyword evidence="5 7" id="KW-0472">Membrane</keyword>
<keyword evidence="3 7" id="KW-0812">Transmembrane</keyword>
<feature type="transmembrane region" description="Helical" evidence="7">
    <location>
        <begin position="141"/>
        <end position="160"/>
    </location>
</feature>
<accession>A0A6A5S380</accession>
<gene>
    <name evidence="8" type="ORF">M421DRAFT_414944</name>
</gene>
<comment type="subcellular location">
    <subcellularLocation>
        <location evidence="1">Membrane</location>
        <topology evidence="1">Multi-pass membrane protein</topology>
    </subcellularLocation>
</comment>
<evidence type="ECO:0000256" key="5">
    <source>
        <dbReference type="ARBA" id="ARBA00023136"/>
    </source>
</evidence>
<dbReference type="NCBIfam" id="NF038013">
    <property type="entry name" value="AceTr_1"/>
    <property type="match status" value="1"/>
</dbReference>
<proteinExistence type="inferred from homology"/>
<evidence type="ECO:0000256" key="6">
    <source>
        <dbReference type="SAM" id="MobiDB-lite"/>
    </source>
</evidence>
<dbReference type="EMBL" id="ML978956">
    <property type="protein sequence ID" value="KAF1933894.1"/>
    <property type="molecule type" value="Genomic_DNA"/>
</dbReference>
<feature type="transmembrane region" description="Helical" evidence="7">
    <location>
        <begin position="266"/>
        <end position="284"/>
    </location>
</feature>
<feature type="compositionally biased region" description="Basic and acidic residues" evidence="6">
    <location>
        <begin position="37"/>
        <end position="52"/>
    </location>
</feature>
<dbReference type="GO" id="GO:0015123">
    <property type="term" value="F:acetate transmembrane transporter activity"/>
    <property type="evidence" value="ECO:0007669"/>
    <property type="project" value="TreeGrafter"/>
</dbReference>
<feature type="transmembrane region" description="Helical" evidence="7">
    <location>
        <begin position="172"/>
        <end position="194"/>
    </location>
</feature>
<dbReference type="InterPro" id="IPR000791">
    <property type="entry name" value="Gpr1/Fun34/SatP-like"/>
</dbReference>
<evidence type="ECO:0000256" key="4">
    <source>
        <dbReference type="ARBA" id="ARBA00022989"/>
    </source>
</evidence>
<organism evidence="8 9">
    <name type="scientific">Didymella exigua CBS 183.55</name>
    <dbReference type="NCBI Taxonomy" id="1150837"/>
    <lineage>
        <taxon>Eukaryota</taxon>
        <taxon>Fungi</taxon>
        <taxon>Dikarya</taxon>
        <taxon>Ascomycota</taxon>
        <taxon>Pezizomycotina</taxon>
        <taxon>Dothideomycetes</taxon>
        <taxon>Pleosporomycetidae</taxon>
        <taxon>Pleosporales</taxon>
        <taxon>Pleosporineae</taxon>
        <taxon>Didymellaceae</taxon>
        <taxon>Didymella</taxon>
    </lineage>
</organism>
<comment type="similarity">
    <text evidence="2">Belongs to the acetate uptake transporter (AceTr) (TC 2.A.96) family.</text>
</comment>
<feature type="region of interest" description="Disordered" evidence="6">
    <location>
        <begin position="37"/>
        <end position="70"/>
    </location>
</feature>
<keyword evidence="9" id="KW-1185">Reference proteome</keyword>
<dbReference type="PANTHER" id="PTHR31123:SF1">
    <property type="entry name" value="ACCUMULATION OF DYADS PROTEIN 2-RELATED"/>
    <property type="match status" value="1"/>
</dbReference>
<dbReference type="RefSeq" id="XP_033454142.1">
    <property type="nucleotide sequence ID" value="XM_033590510.1"/>
</dbReference>
<evidence type="ECO:0000313" key="8">
    <source>
        <dbReference type="EMBL" id="KAF1933894.1"/>
    </source>
</evidence>
<feature type="transmembrane region" description="Helical" evidence="7">
    <location>
        <begin position="232"/>
        <end position="254"/>
    </location>
</feature>
<protein>
    <recommendedName>
        <fullName evidence="10">Glyoxylate pathway regulator</fullName>
    </recommendedName>
</protein>
<keyword evidence="4 7" id="KW-1133">Transmembrane helix</keyword>
<dbReference type="Proteomes" id="UP000800082">
    <property type="component" value="Unassembled WGS sequence"/>
</dbReference>
<evidence type="ECO:0000256" key="3">
    <source>
        <dbReference type="ARBA" id="ARBA00022692"/>
    </source>
</evidence>
<name>A0A6A5S380_9PLEO</name>
<feature type="transmembrane region" description="Helical" evidence="7">
    <location>
        <begin position="206"/>
        <end position="226"/>
    </location>
</feature>